<dbReference type="PANTHER" id="PTHR13411:SF5">
    <property type="entry name" value="PROTEIN CBR-TAG-281"/>
    <property type="match status" value="1"/>
</dbReference>
<dbReference type="OrthoDB" id="10256697at2759"/>
<dbReference type="WBParaSite" id="BXY_1598000.1">
    <property type="protein sequence ID" value="BXY_1598000.1"/>
    <property type="gene ID" value="BXY_1598000"/>
</dbReference>
<gene>
    <name evidence="2" type="ORF">BXYJ_LOCUS4121</name>
</gene>
<evidence type="ECO:0000313" key="4">
    <source>
        <dbReference type="Proteomes" id="UP000659654"/>
    </source>
</evidence>
<evidence type="ECO:0000256" key="1">
    <source>
        <dbReference type="SAM" id="Coils"/>
    </source>
</evidence>
<evidence type="ECO:0000313" key="3">
    <source>
        <dbReference type="Proteomes" id="UP000095284"/>
    </source>
</evidence>
<dbReference type="GO" id="GO:0005886">
    <property type="term" value="C:plasma membrane"/>
    <property type="evidence" value="ECO:0007669"/>
    <property type="project" value="InterPro"/>
</dbReference>
<dbReference type="AlphaFoldDB" id="A0A1I7SSG3"/>
<keyword evidence="1" id="KW-0175">Coiled coil</keyword>
<keyword evidence="4" id="KW-1185">Reference proteome</keyword>
<reference evidence="5" key="1">
    <citation type="submission" date="2016-11" db="UniProtKB">
        <authorList>
            <consortium name="WormBaseParasite"/>
        </authorList>
    </citation>
    <scope>IDENTIFICATION</scope>
</reference>
<evidence type="ECO:0000313" key="2">
    <source>
        <dbReference type="EMBL" id="CAD5215621.1"/>
    </source>
</evidence>
<dbReference type="EMBL" id="CAJFCV020000002">
    <property type="protein sequence ID" value="CAG9097580.1"/>
    <property type="molecule type" value="Genomic_DNA"/>
</dbReference>
<dbReference type="PANTHER" id="PTHR13411">
    <property type="entry name" value="PLASMINOGEN RECEPTOR (KT)"/>
    <property type="match status" value="1"/>
</dbReference>
<proteinExistence type="predicted"/>
<dbReference type="EMBL" id="CAJFDI010000002">
    <property type="protein sequence ID" value="CAD5215621.1"/>
    <property type="molecule type" value="Genomic_DNA"/>
</dbReference>
<dbReference type="Pfam" id="PF10166">
    <property type="entry name" value="DUF2368"/>
    <property type="match status" value="1"/>
</dbReference>
<dbReference type="InterPro" id="IPR019319">
    <property type="entry name" value="Plg-R(KT)"/>
</dbReference>
<sequence length="144" mass="16629">MFWRREISEHDRRIEEAVKRLEVTRIEREIALREAINERKNAYKIAEAQERFKWLSLTGVSMSLMSVVAAVNHKNLFYSIPVIPCTVIIGYEAHKAYGNKLETIIESTEEVMKKATRSLSSSFISVKEIDSRVEDLLTSPEVLD</sequence>
<dbReference type="Proteomes" id="UP000582659">
    <property type="component" value="Unassembled WGS sequence"/>
</dbReference>
<evidence type="ECO:0000313" key="5">
    <source>
        <dbReference type="WBParaSite" id="BXY_1598000.1"/>
    </source>
</evidence>
<accession>A0A1I7SSG3</accession>
<dbReference type="Proteomes" id="UP000095284">
    <property type="component" value="Unplaced"/>
</dbReference>
<name>A0A1I7SSG3_BURXY</name>
<organism evidence="3 5">
    <name type="scientific">Bursaphelenchus xylophilus</name>
    <name type="common">Pinewood nematode worm</name>
    <name type="synonym">Aphelenchoides xylophilus</name>
    <dbReference type="NCBI Taxonomy" id="6326"/>
    <lineage>
        <taxon>Eukaryota</taxon>
        <taxon>Metazoa</taxon>
        <taxon>Ecdysozoa</taxon>
        <taxon>Nematoda</taxon>
        <taxon>Chromadorea</taxon>
        <taxon>Rhabditida</taxon>
        <taxon>Tylenchina</taxon>
        <taxon>Tylenchomorpha</taxon>
        <taxon>Aphelenchoidea</taxon>
        <taxon>Aphelenchoididae</taxon>
        <taxon>Bursaphelenchus</taxon>
    </lineage>
</organism>
<dbReference type="Proteomes" id="UP000659654">
    <property type="component" value="Unassembled WGS sequence"/>
</dbReference>
<feature type="coiled-coil region" evidence="1">
    <location>
        <begin position="7"/>
        <end position="34"/>
    </location>
</feature>
<reference evidence="2" key="2">
    <citation type="submission" date="2020-09" db="EMBL/GenBank/DDBJ databases">
        <authorList>
            <person name="Kikuchi T."/>
        </authorList>
    </citation>
    <scope>NUCLEOTIDE SEQUENCE</scope>
    <source>
        <strain evidence="2">Ka4C1</strain>
    </source>
</reference>
<protein>
    <submittedName>
        <fullName evidence="2">(pine wood nematode) hypothetical protein</fullName>
    </submittedName>
</protein>